<dbReference type="EMBL" id="KZ345532">
    <property type="protein sequence ID" value="PIO73057.1"/>
    <property type="molecule type" value="Genomic_DNA"/>
</dbReference>
<dbReference type="AlphaFoldDB" id="A0A2G9US53"/>
<protein>
    <submittedName>
        <fullName evidence="1">Uncharacterized protein</fullName>
    </submittedName>
</protein>
<reference evidence="1 2" key="1">
    <citation type="submission" date="2015-09" db="EMBL/GenBank/DDBJ databases">
        <title>Draft genome of the parasitic nematode Teladorsagia circumcincta isolate WARC Sus (inbred).</title>
        <authorList>
            <person name="Mitreva M."/>
        </authorList>
    </citation>
    <scope>NUCLEOTIDE SEQUENCE [LARGE SCALE GENOMIC DNA]</scope>
    <source>
        <strain evidence="1 2">S</strain>
    </source>
</reference>
<evidence type="ECO:0000313" key="2">
    <source>
        <dbReference type="Proteomes" id="UP000230423"/>
    </source>
</evidence>
<dbReference type="Proteomes" id="UP000230423">
    <property type="component" value="Unassembled WGS sequence"/>
</dbReference>
<dbReference type="OrthoDB" id="286233at2759"/>
<evidence type="ECO:0000313" key="1">
    <source>
        <dbReference type="EMBL" id="PIO73057.1"/>
    </source>
</evidence>
<accession>A0A2G9US53</accession>
<proteinExistence type="predicted"/>
<organism evidence="1 2">
    <name type="scientific">Teladorsagia circumcincta</name>
    <name type="common">Brown stomach worm</name>
    <name type="synonym">Ostertagia circumcincta</name>
    <dbReference type="NCBI Taxonomy" id="45464"/>
    <lineage>
        <taxon>Eukaryota</taxon>
        <taxon>Metazoa</taxon>
        <taxon>Ecdysozoa</taxon>
        <taxon>Nematoda</taxon>
        <taxon>Chromadorea</taxon>
        <taxon>Rhabditida</taxon>
        <taxon>Rhabditina</taxon>
        <taxon>Rhabditomorpha</taxon>
        <taxon>Strongyloidea</taxon>
        <taxon>Trichostrongylidae</taxon>
        <taxon>Teladorsagia</taxon>
    </lineage>
</organism>
<keyword evidence="2" id="KW-1185">Reference proteome</keyword>
<sequence length="86" mass="10365">MFHRSTRDSIAEAYACGRLADVLRKQHSFREGIYHATRHDCKSYGYFTLASQYYFRAKYHLLESDSFEVPIWSHFLEKTIWLLIRK</sequence>
<gene>
    <name evidence="1" type="ORF">TELCIR_04988</name>
</gene>
<name>A0A2G9US53_TELCI</name>